<accession>A0ABU8TF52</accession>
<dbReference type="RefSeq" id="WP_340272213.1">
    <property type="nucleotide sequence ID" value="NZ_JBAKIA010000001.1"/>
</dbReference>
<evidence type="ECO:0000313" key="2">
    <source>
        <dbReference type="Proteomes" id="UP001385499"/>
    </source>
</evidence>
<reference evidence="1 2" key="1">
    <citation type="submission" date="2024-02" db="EMBL/GenBank/DDBJ databases">
        <title>Roseibium algae sp. nov., isolated from marine alga (Grateloupia sp.), showing potential in myo-inositol conversion.</title>
        <authorList>
            <person name="Wang Y."/>
        </authorList>
    </citation>
    <scope>NUCLEOTIDE SEQUENCE [LARGE SCALE GENOMIC DNA]</scope>
    <source>
        <strain evidence="1 2">H3510</strain>
    </source>
</reference>
<dbReference type="EMBL" id="JBAKIA010000001">
    <property type="protein sequence ID" value="MEJ8472736.1"/>
    <property type="molecule type" value="Genomic_DNA"/>
</dbReference>
<dbReference type="Proteomes" id="UP001385499">
    <property type="component" value="Unassembled WGS sequence"/>
</dbReference>
<comment type="caution">
    <text evidence="1">The sequence shown here is derived from an EMBL/GenBank/DDBJ whole genome shotgun (WGS) entry which is preliminary data.</text>
</comment>
<evidence type="ECO:0000313" key="1">
    <source>
        <dbReference type="EMBL" id="MEJ8472736.1"/>
    </source>
</evidence>
<protein>
    <submittedName>
        <fullName evidence="1">Uncharacterized protein</fullName>
    </submittedName>
</protein>
<sequence>MGMERLRDLKRLQKENERAREPNAKHALTFNLDQFDAIGAGEVVLLFRTVTLGSTHYCPV</sequence>
<name>A0ABU8TF52_9HYPH</name>
<keyword evidence="2" id="KW-1185">Reference proteome</keyword>
<gene>
    <name evidence="1" type="ORF">V6575_01425</name>
</gene>
<proteinExistence type="predicted"/>
<organism evidence="1 2">
    <name type="scientific">Roseibium algae</name>
    <dbReference type="NCBI Taxonomy" id="3123038"/>
    <lineage>
        <taxon>Bacteria</taxon>
        <taxon>Pseudomonadati</taxon>
        <taxon>Pseudomonadota</taxon>
        <taxon>Alphaproteobacteria</taxon>
        <taxon>Hyphomicrobiales</taxon>
        <taxon>Stappiaceae</taxon>
        <taxon>Roseibium</taxon>
    </lineage>
</organism>